<dbReference type="InterPro" id="IPR036640">
    <property type="entry name" value="ABC1_TM_sf"/>
</dbReference>
<evidence type="ECO:0000256" key="3">
    <source>
        <dbReference type="ARBA" id="ARBA00023136"/>
    </source>
</evidence>
<feature type="transmembrane region" description="Helical" evidence="4">
    <location>
        <begin position="112"/>
        <end position="133"/>
    </location>
</feature>
<evidence type="ECO:0000256" key="4">
    <source>
        <dbReference type="SAM" id="Phobius"/>
    </source>
</evidence>
<keyword evidence="3 4" id="KW-0472">Membrane</keyword>
<gene>
    <name evidence="5" type="ORF">UFOPK2598_00499</name>
</gene>
<organism evidence="5">
    <name type="scientific">freshwater metagenome</name>
    <dbReference type="NCBI Taxonomy" id="449393"/>
    <lineage>
        <taxon>unclassified sequences</taxon>
        <taxon>metagenomes</taxon>
        <taxon>ecological metagenomes</taxon>
    </lineage>
</organism>
<dbReference type="AlphaFoldDB" id="A0A6J6PIA3"/>
<evidence type="ECO:0000256" key="1">
    <source>
        <dbReference type="ARBA" id="ARBA00022692"/>
    </source>
</evidence>
<reference evidence="5" key="1">
    <citation type="submission" date="2020-05" db="EMBL/GenBank/DDBJ databases">
        <authorList>
            <person name="Chiriac C."/>
            <person name="Salcher M."/>
            <person name="Ghai R."/>
            <person name="Kavagutti S V."/>
        </authorList>
    </citation>
    <scope>NUCLEOTIDE SEQUENCE</scope>
</reference>
<sequence length="256" mass="28965">MLTIINQLRLALLELFTTTKYRIILISLVLIAAFISVSELAVAKLFTKIILHEGTLSHTKLFIFVGAFFLFFGGTRAGHFLQRIYRVNVFDKAFKESSSEVTGAKDNWRWSLAFELTNLLSTFTQLGVIVLFFTYFNWIFGLINIAILLIVFEVYGRLFRHQMEAQRGFVVARKNKVPIANVVRIGTRIKSGETGILLSGIALIFLLGALIFFSYNGDISKSNTVVLFFGLRMQNSNLSNISTGLMRFARARTHSE</sequence>
<evidence type="ECO:0000313" key="5">
    <source>
        <dbReference type="EMBL" id="CAB4699191.1"/>
    </source>
</evidence>
<feature type="transmembrane region" description="Helical" evidence="4">
    <location>
        <begin position="61"/>
        <end position="81"/>
    </location>
</feature>
<keyword evidence="1 4" id="KW-0812">Transmembrane</keyword>
<dbReference type="EMBL" id="CAEZXV010000035">
    <property type="protein sequence ID" value="CAB4699191.1"/>
    <property type="molecule type" value="Genomic_DNA"/>
</dbReference>
<dbReference type="GO" id="GO:0005524">
    <property type="term" value="F:ATP binding"/>
    <property type="evidence" value="ECO:0007669"/>
    <property type="project" value="InterPro"/>
</dbReference>
<keyword evidence="2 4" id="KW-1133">Transmembrane helix</keyword>
<dbReference type="GO" id="GO:0016020">
    <property type="term" value="C:membrane"/>
    <property type="evidence" value="ECO:0007669"/>
    <property type="project" value="InterPro"/>
</dbReference>
<feature type="transmembrane region" description="Helical" evidence="4">
    <location>
        <begin position="21"/>
        <end position="41"/>
    </location>
</feature>
<accession>A0A6J6PIA3</accession>
<dbReference type="SUPFAM" id="SSF90123">
    <property type="entry name" value="ABC transporter transmembrane region"/>
    <property type="match status" value="1"/>
</dbReference>
<feature type="transmembrane region" description="Helical" evidence="4">
    <location>
        <begin position="139"/>
        <end position="159"/>
    </location>
</feature>
<evidence type="ECO:0000256" key="2">
    <source>
        <dbReference type="ARBA" id="ARBA00022989"/>
    </source>
</evidence>
<proteinExistence type="predicted"/>
<feature type="transmembrane region" description="Helical" evidence="4">
    <location>
        <begin position="194"/>
        <end position="215"/>
    </location>
</feature>
<protein>
    <submittedName>
        <fullName evidence="5">Unannotated protein</fullName>
    </submittedName>
</protein>
<name>A0A6J6PIA3_9ZZZZ</name>